<dbReference type="RefSeq" id="WP_198569188.1">
    <property type="nucleotide sequence ID" value="NZ_CP066167.1"/>
</dbReference>
<keyword evidence="1" id="KW-0677">Repeat</keyword>
<keyword evidence="3" id="KW-0808">Transferase</keyword>
<dbReference type="InterPro" id="IPR001763">
    <property type="entry name" value="Rhodanese-like_dom"/>
</dbReference>
<dbReference type="EMBL" id="CP066167">
    <property type="protein sequence ID" value="QQD17689.1"/>
    <property type="molecule type" value="Genomic_DNA"/>
</dbReference>
<dbReference type="SUPFAM" id="SSF52821">
    <property type="entry name" value="Rhodanese/Cell cycle control phosphatase"/>
    <property type="match status" value="2"/>
</dbReference>
<name>A0A7T4QZV2_9GAMM</name>
<proteinExistence type="predicted"/>
<accession>A0A7T4QZV2</accession>
<dbReference type="PROSITE" id="PS00380">
    <property type="entry name" value="RHODANESE_1"/>
    <property type="match status" value="1"/>
</dbReference>
<dbReference type="AlphaFoldDB" id="A0A7T4QZV2"/>
<organism evidence="3 4">
    <name type="scientific">Spongiibacter nanhainus</name>
    <dbReference type="NCBI Taxonomy" id="2794344"/>
    <lineage>
        <taxon>Bacteria</taxon>
        <taxon>Pseudomonadati</taxon>
        <taxon>Pseudomonadota</taxon>
        <taxon>Gammaproteobacteria</taxon>
        <taxon>Cellvibrionales</taxon>
        <taxon>Spongiibacteraceae</taxon>
        <taxon>Spongiibacter</taxon>
    </lineage>
</organism>
<feature type="domain" description="Rhodanese" evidence="2">
    <location>
        <begin position="160"/>
        <end position="273"/>
    </location>
</feature>
<keyword evidence="4" id="KW-1185">Reference proteome</keyword>
<dbReference type="PANTHER" id="PTHR43855">
    <property type="entry name" value="THIOSULFATE SULFURTRANSFERASE"/>
    <property type="match status" value="1"/>
</dbReference>
<evidence type="ECO:0000256" key="1">
    <source>
        <dbReference type="ARBA" id="ARBA00022737"/>
    </source>
</evidence>
<dbReference type="CDD" id="cd01448">
    <property type="entry name" value="TST_Repeat_1"/>
    <property type="match status" value="1"/>
</dbReference>
<dbReference type="PANTHER" id="PTHR43855:SF1">
    <property type="entry name" value="THIOSULFATE SULFURTRANSFERASE"/>
    <property type="match status" value="1"/>
</dbReference>
<dbReference type="Gene3D" id="3.40.250.10">
    <property type="entry name" value="Rhodanese-like domain"/>
    <property type="match status" value="2"/>
</dbReference>
<dbReference type="GO" id="GO:0004792">
    <property type="term" value="F:thiosulfate-cyanide sulfurtransferase activity"/>
    <property type="evidence" value="ECO:0007669"/>
    <property type="project" value="InterPro"/>
</dbReference>
<dbReference type="InterPro" id="IPR001307">
    <property type="entry name" value="Thiosulphate_STrfase_CS"/>
</dbReference>
<dbReference type="Proteomes" id="UP000596063">
    <property type="component" value="Chromosome"/>
</dbReference>
<dbReference type="CDD" id="cd01449">
    <property type="entry name" value="TST_Repeat_2"/>
    <property type="match status" value="1"/>
</dbReference>
<dbReference type="InterPro" id="IPR051126">
    <property type="entry name" value="Thiosulfate_sulfurtransferase"/>
</dbReference>
<reference evidence="3 4" key="1">
    <citation type="submission" date="2020-12" db="EMBL/GenBank/DDBJ databases">
        <authorList>
            <person name="Shan Y."/>
        </authorList>
    </citation>
    <scope>NUCLEOTIDE SEQUENCE [LARGE SCALE GENOMIC DNA]</scope>
    <source>
        <strain evidence="4">csc3.9</strain>
    </source>
</reference>
<dbReference type="PROSITE" id="PS50206">
    <property type="entry name" value="RHODANESE_3"/>
    <property type="match status" value="2"/>
</dbReference>
<evidence type="ECO:0000259" key="2">
    <source>
        <dbReference type="PROSITE" id="PS50206"/>
    </source>
</evidence>
<sequence>MQDWPLLLEADQLDDHLKAHPDDPELLILDTSSADNYHKHHVPGAIHIPPARLQRGEKPAVGKLPSQEQLEALFSEVGLTPDKHVVAYDDEGGGWAGRLIWTLDVIGHTRYSYLNGGLQAWVNEGHPVETAPATATPSNVDIHIDSTVMADIESFLKLLGNSQLAIWDARSAEEYRGEKVLAKRGGHIPGAANLDWLELMDRDRNLRLKDLSTLQSMLNERGITADKTVITHCQSHHRSGLTYLVMKLLDYPHIKAYDGSWGEWGNREDTPVNTGDEP</sequence>
<feature type="domain" description="Rhodanese" evidence="2">
    <location>
        <begin position="22"/>
        <end position="130"/>
    </location>
</feature>
<dbReference type="SMART" id="SM00450">
    <property type="entry name" value="RHOD"/>
    <property type="match status" value="2"/>
</dbReference>
<dbReference type="InterPro" id="IPR036873">
    <property type="entry name" value="Rhodanese-like_dom_sf"/>
</dbReference>
<evidence type="ECO:0000313" key="4">
    <source>
        <dbReference type="Proteomes" id="UP000596063"/>
    </source>
</evidence>
<dbReference type="Pfam" id="PF00581">
    <property type="entry name" value="Rhodanese"/>
    <property type="match status" value="2"/>
</dbReference>
<protein>
    <submittedName>
        <fullName evidence="3">Sulfurtransferase</fullName>
    </submittedName>
</protein>
<evidence type="ECO:0000313" key="3">
    <source>
        <dbReference type="EMBL" id="QQD17689.1"/>
    </source>
</evidence>
<gene>
    <name evidence="3" type="ORF">I6N98_15275</name>
</gene>
<dbReference type="KEGG" id="snan:I6N98_15275"/>